<evidence type="ECO:0000259" key="6">
    <source>
        <dbReference type="PROSITE" id="PS50850"/>
    </source>
</evidence>
<keyword evidence="2 5" id="KW-0812">Transmembrane</keyword>
<dbReference type="OrthoDB" id="7375466at2"/>
<dbReference type="AlphaFoldDB" id="A0A5N0VME0"/>
<evidence type="ECO:0000256" key="3">
    <source>
        <dbReference type="ARBA" id="ARBA00022989"/>
    </source>
</evidence>
<dbReference type="PANTHER" id="PTHR42718">
    <property type="entry name" value="MAJOR FACILITATOR SUPERFAMILY MULTIDRUG TRANSPORTER MFSC"/>
    <property type="match status" value="1"/>
</dbReference>
<dbReference type="InterPro" id="IPR005829">
    <property type="entry name" value="Sugar_transporter_CS"/>
</dbReference>
<dbReference type="GO" id="GO:0005886">
    <property type="term" value="C:plasma membrane"/>
    <property type="evidence" value="ECO:0007669"/>
    <property type="project" value="UniProtKB-SubCell"/>
</dbReference>
<evidence type="ECO:0000256" key="5">
    <source>
        <dbReference type="SAM" id="Phobius"/>
    </source>
</evidence>
<dbReference type="GO" id="GO:0022857">
    <property type="term" value="F:transmembrane transporter activity"/>
    <property type="evidence" value="ECO:0007669"/>
    <property type="project" value="InterPro"/>
</dbReference>
<feature type="domain" description="Major facilitator superfamily (MFS) profile" evidence="6">
    <location>
        <begin position="14"/>
        <end position="453"/>
    </location>
</feature>
<keyword evidence="3 5" id="KW-1133">Transmembrane helix</keyword>
<accession>A0A5N0VME0</accession>
<feature type="transmembrane region" description="Helical" evidence="5">
    <location>
        <begin position="427"/>
        <end position="448"/>
    </location>
</feature>
<dbReference type="Pfam" id="PF07690">
    <property type="entry name" value="MFS_1"/>
    <property type="match status" value="1"/>
</dbReference>
<proteinExistence type="predicted"/>
<evidence type="ECO:0000313" key="7">
    <source>
        <dbReference type="EMBL" id="KAA9165791.1"/>
    </source>
</evidence>
<feature type="transmembrane region" description="Helical" evidence="5">
    <location>
        <begin position="52"/>
        <end position="69"/>
    </location>
</feature>
<feature type="transmembrane region" description="Helical" evidence="5">
    <location>
        <begin position="348"/>
        <end position="365"/>
    </location>
</feature>
<evidence type="ECO:0000313" key="8">
    <source>
        <dbReference type="Proteomes" id="UP000319769"/>
    </source>
</evidence>
<dbReference type="SUPFAM" id="SSF103473">
    <property type="entry name" value="MFS general substrate transporter"/>
    <property type="match status" value="1"/>
</dbReference>
<feature type="transmembrane region" description="Helical" evidence="5">
    <location>
        <begin position="276"/>
        <end position="294"/>
    </location>
</feature>
<dbReference type="InterPro" id="IPR011701">
    <property type="entry name" value="MFS"/>
</dbReference>
<feature type="transmembrane region" description="Helical" evidence="5">
    <location>
        <begin position="137"/>
        <end position="160"/>
    </location>
</feature>
<feature type="transmembrane region" description="Helical" evidence="5">
    <location>
        <begin position="248"/>
        <end position="269"/>
    </location>
</feature>
<keyword evidence="8" id="KW-1185">Reference proteome</keyword>
<dbReference type="Proteomes" id="UP000319769">
    <property type="component" value="Unassembled WGS sequence"/>
</dbReference>
<comment type="caution">
    <text evidence="7">The sequence shown here is derived from an EMBL/GenBank/DDBJ whole genome shotgun (WGS) entry which is preliminary data.</text>
</comment>
<feature type="transmembrane region" description="Helical" evidence="5">
    <location>
        <begin position="306"/>
        <end position="327"/>
    </location>
</feature>
<sequence>MKSAPGTTGRPWPTLLAAVLGGAMVGLDGTVTTIAAPYIAKSVGASLGQLELIANAYLVALAIVLLPAGRLADRFGRRRTFVLGVGLFGAASLALALSHSVWALVIFRTVQGIAGALLQPSALAVLRNAFPVEKLGLPLGVWGGANALAIGLGPVIGGVIVQSLDWPAVFALNVPVAVITIALTYFAVAESRGPAKRTKGVVRGLLAKRPVWLGATMVAVSSFGVFGLLFLLTLYLQNVHGMPPVTAGAWMLAPTCVVVLAAPVGGLLAQRFGPRWPVSGGLALVAAGLTSLTLLDVDSTFTDLLYPGALVGAGTGLCTIAATEAIIGAVPDEAAGTASALQQIASQLGGVLGVAGVGIVMSWQISSSLPARIEQARLPETFGQHVESGRDFLAQGLVPPGFDEGSVGSAVAHAVSVLSKLTFLDGMGAALLVAACVSLLGAGAALFLRRPAASAAPEVPAAEPASPATR</sequence>
<dbReference type="InterPro" id="IPR020846">
    <property type="entry name" value="MFS_dom"/>
</dbReference>
<feature type="transmembrane region" description="Helical" evidence="5">
    <location>
        <begin position="81"/>
        <end position="107"/>
    </location>
</feature>
<organism evidence="7 8">
    <name type="scientific">Amycolatopsis acidicola</name>
    <dbReference type="NCBI Taxonomy" id="2596893"/>
    <lineage>
        <taxon>Bacteria</taxon>
        <taxon>Bacillati</taxon>
        <taxon>Actinomycetota</taxon>
        <taxon>Actinomycetes</taxon>
        <taxon>Pseudonocardiales</taxon>
        <taxon>Pseudonocardiaceae</taxon>
        <taxon>Amycolatopsis</taxon>
    </lineage>
</organism>
<evidence type="ECO:0000256" key="4">
    <source>
        <dbReference type="ARBA" id="ARBA00023136"/>
    </source>
</evidence>
<name>A0A5N0VME0_9PSEU</name>
<gene>
    <name evidence="7" type="ORF">FPZ12_004710</name>
</gene>
<feature type="transmembrane region" description="Helical" evidence="5">
    <location>
        <begin position="210"/>
        <end position="236"/>
    </location>
</feature>
<evidence type="ECO:0000256" key="2">
    <source>
        <dbReference type="ARBA" id="ARBA00022692"/>
    </source>
</evidence>
<dbReference type="PROSITE" id="PS50850">
    <property type="entry name" value="MFS"/>
    <property type="match status" value="1"/>
</dbReference>
<feature type="transmembrane region" description="Helical" evidence="5">
    <location>
        <begin position="166"/>
        <end position="189"/>
    </location>
</feature>
<dbReference type="PANTHER" id="PTHR42718:SF42">
    <property type="entry name" value="EXPORT PROTEIN"/>
    <property type="match status" value="1"/>
</dbReference>
<dbReference type="EMBL" id="VMNW02000004">
    <property type="protein sequence ID" value="KAA9165791.1"/>
    <property type="molecule type" value="Genomic_DNA"/>
</dbReference>
<comment type="subcellular location">
    <subcellularLocation>
        <location evidence="1">Cell membrane</location>
        <topology evidence="1">Multi-pass membrane protein</topology>
    </subcellularLocation>
</comment>
<dbReference type="CDD" id="cd17321">
    <property type="entry name" value="MFS_MMR_MDR_like"/>
    <property type="match status" value="1"/>
</dbReference>
<dbReference type="Gene3D" id="1.20.1250.20">
    <property type="entry name" value="MFS general substrate transporter like domains"/>
    <property type="match status" value="1"/>
</dbReference>
<feature type="transmembrane region" description="Helical" evidence="5">
    <location>
        <begin position="113"/>
        <end position="130"/>
    </location>
</feature>
<reference evidence="7" key="1">
    <citation type="submission" date="2019-09" db="EMBL/GenBank/DDBJ databases">
        <authorList>
            <person name="Teo W.F.A."/>
            <person name="Duangmal K."/>
        </authorList>
    </citation>
    <scope>NUCLEOTIDE SEQUENCE [LARGE SCALE GENOMIC DNA]</scope>
    <source>
        <strain evidence="7">K81G1</strain>
    </source>
</reference>
<dbReference type="InterPro" id="IPR036259">
    <property type="entry name" value="MFS_trans_sf"/>
</dbReference>
<keyword evidence="4 5" id="KW-0472">Membrane</keyword>
<protein>
    <submittedName>
        <fullName evidence="7">MFS transporter</fullName>
    </submittedName>
</protein>
<dbReference type="PROSITE" id="PS00216">
    <property type="entry name" value="SUGAR_TRANSPORT_1"/>
    <property type="match status" value="1"/>
</dbReference>
<feature type="transmembrane region" description="Helical" evidence="5">
    <location>
        <begin position="12"/>
        <end position="40"/>
    </location>
</feature>
<evidence type="ECO:0000256" key="1">
    <source>
        <dbReference type="ARBA" id="ARBA00004651"/>
    </source>
</evidence>